<evidence type="ECO:0000256" key="1">
    <source>
        <dbReference type="SAM" id="SignalP"/>
    </source>
</evidence>
<name>A0A1E3EP49_BRAEL</name>
<dbReference type="OrthoDB" id="8251514at2"/>
<sequence>MTKHRTITGFVAVALLAVTATAATIKSHAPRTDGIAVAGTDALPAKDFSDRWSALSDLSPATDTAGRAADAR</sequence>
<dbReference type="EMBL" id="JAFICZ010000001">
    <property type="protein sequence ID" value="MBP1297931.1"/>
    <property type="molecule type" value="Genomic_DNA"/>
</dbReference>
<reference evidence="2" key="1">
    <citation type="submission" date="2021-02" db="EMBL/GenBank/DDBJ databases">
        <title>Genomic Encyclopedia of Type Strains, Phase IV (KMG-V): Genome sequencing to study the core and pangenomes of soil and plant-associated prokaryotes.</title>
        <authorList>
            <person name="Whitman W."/>
        </authorList>
    </citation>
    <scope>NUCLEOTIDE SEQUENCE</scope>
    <source>
        <strain evidence="2">USDA 406</strain>
    </source>
</reference>
<feature type="chain" id="PRO_5041050972" evidence="1">
    <location>
        <begin position="23"/>
        <end position="72"/>
    </location>
</feature>
<organism evidence="2 3">
    <name type="scientific">Bradyrhizobium elkanii</name>
    <dbReference type="NCBI Taxonomy" id="29448"/>
    <lineage>
        <taxon>Bacteria</taxon>
        <taxon>Pseudomonadati</taxon>
        <taxon>Pseudomonadota</taxon>
        <taxon>Alphaproteobacteria</taxon>
        <taxon>Hyphomicrobiales</taxon>
        <taxon>Nitrobacteraceae</taxon>
        <taxon>Bradyrhizobium</taxon>
    </lineage>
</organism>
<dbReference type="RefSeq" id="WP_069277666.1">
    <property type="nucleotide sequence ID" value="NZ_CP126032.1"/>
</dbReference>
<proteinExistence type="predicted"/>
<evidence type="ECO:0000313" key="3">
    <source>
        <dbReference type="Proteomes" id="UP000673383"/>
    </source>
</evidence>
<dbReference type="AlphaFoldDB" id="A0A1E3EP49"/>
<dbReference type="Proteomes" id="UP000673383">
    <property type="component" value="Unassembled WGS sequence"/>
</dbReference>
<comment type="caution">
    <text evidence="2">The sequence shown here is derived from an EMBL/GenBank/DDBJ whole genome shotgun (WGS) entry which is preliminary data.</text>
</comment>
<keyword evidence="1" id="KW-0732">Signal</keyword>
<accession>A0A1E3EP49</accession>
<protein>
    <submittedName>
        <fullName evidence="2">Uncharacterized protein</fullName>
    </submittedName>
</protein>
<feature type="signal peptide" evidence="1">
    <location>
        <begin position="1"/>
        <end position="22"/>
    </location>
</feature>
<evidence type="ECO:0000313" key="2">
    <source>
        <dbReference type="EMBL" id="MBP1297931.1"/>
    </source>
</evidence>
<gene>
    <name evidence="2" type="ORF">JOH49_007684</name>
</gene>